<dbReference type="Gene3D" id="2.60.120.590">
    <property type="entry name" value="Alpha-ketoglutarate-dependent dioxygenase AlkB-like"/>
    <property type="match status" value="1"/>
</dbReference>
<dbReference type="PROSITE" id="PS51471">
    <property type="entry name" value="FE2OG_OXY"/>
    <property type="match status" value="1"/>
</dbReference>
<sequence>MTTEPVTYVPDFLSPAFAATTFNRLRDELDWLRLRRRSEYWATTLGKPYTYGGGEDGNGPGAVTYEPQPTHELIDQIRDTMFGGQDIAPLEGCFLNRYLNGLDALGWHADDDRGIDHTRPIAVVTLGTGRILRYKAQVPGTKPTEVFLEPGSLLLMHPGMQQTHFHAIPPVPKQDNPETYGERISMTYRGLVS</sequence>
<reference evidence="2" key="1">
    <citation type="submission" date="2022-05" db="EMBL/GenBank/DDBJ databases">
        <authorList>
            <person name="Friedrich I."/>
            <person name="Poehlein A."/>
            <person name="Schneider D."/>
            <person name="Hertel R."/>
            <person name="Daniel R."/>
        </authorList>
    </citation>
    <scope>NUCLEOTIDE SEQUENCE</scope>
</reference>
<dbReference type="InterPro" id="IPR037151">
    <property type="entry name" value="AlkB-like_sf"/>
</dbReference>
<gene>
    <name evidence="2" type="ORF">BAJUN_00630</name>
</gene>
<dbReference type="InterPro" id="IPR027450">
    <property type="entry name" value="AlkB-like"/>
</dbReference>
<dbReference type="SUPFAM" id="SSF51197">
    <property type="entry name" value="Clavaminate synthase-like"/>
    <property type="match status" value="1"/>
</dbReference>
<evidence type="ECO:0000259" key="1">
    <source>
        <dbReference type="PROSITE" id="PS51471"/>
    </source>
</evidence>
<dbReference type="PANTHER" id="PTHR31212:SF4">
    <property type="entry name" value="ALPHA-KETOGLUTARATE-DEPENDENT DIOXYGENASE ALKB HOMOLOG 3"/>
    <property type="match status" value="1"/>
</dbReference>
<dbReference type="Proteomes" id="UP001057427">
    <property type="component" value="Segment"/>
</dbReference>
<name>A0A9E7N4F4_9CAUD</name>
<dbReference type="InterPro" id="IPR005123">
    <property type="entry name" value="Oxoglu/Fe-dep_dioxygenase_dom"/>
</dbReference>
<dbReference type="GO" id="GO:0006307">
    <property type="term" value="P:DNA alkylation repair"/>
    <property type="evidence" value="ECO:0007669"/>
    <property type="project" value="InterPro"/>
</dbReference>
<dbReference type="Pfam" id="PF13532">
    <property type="entry name" value="2OG-FeII_Oxy_2"/>
    <property type="match status" value="1"/>
</dbReference>
<dbReference type="InterPro" id="IPR032854">
    <property type="entry name" value="ALKBH3"/>
</dbReference>
<evidence type="ECO:0000313" key="2">
    <source>
        <dbReference type="EMBL" id="UTC29693.1"/>
    </source>
</evidence>
<dbReference type="PANTHER" id="PTHR31212">
    <property type="entry name" value="ALPHA-KETOGLUTARATE-DEPENDENT DIOXYGENASE ALKB HOMOLOG 3"/>
    <property type="match status" value="1"/>
</dbReference>
<keyword evidence="3" id="KW-1185">Reference proteome</keyword>
<dbReference type="GO" id="GO:0051213">
    <property type="term" value="F:dioxygenase activity"/>
    <property type="evidence" value="ECO:0007669"/>
    <property type="project" value="InterPro"/>
</dbReference>
<evidence type="ECO:0000313" key="3">
    <source>
        <dbReference type="Proteomes" id="UP001057427"/>
    </source>
</evidence>
<feature type="domain" description="Fe2OG dioxygenase" evidence="1">
    <location>
        <begin position="89"/>
        <end position="192"/>
    </location>
</feature>
<dbReference type="EMBL" id="ON529858">
    <property type="protein sequence ID" value="UTC29693.1"/>
    <property type="molecule type" value="Genomic_DNA"/>
</dbReference>
<organism evidence="2 3">
    <name type="scientific">Brevundimonas phage vB_BgoS-Bajun</name>
    <dbReference type="NCBI Taxonomy" id="2948594"/>
    <lineage>
        <taxon>Viruses</taxon>
        <taxon>Duplodnaviria</taxon>
        <taxon>Heunggongvirae</taxon>
        <taxon>Uroviricota</taxon>
        <taxon>Caudoviricetes</taxon>
        <taxon>Dolichocephalovirinae</taxon>
    </lineage>
</organism>
<accession>A0A9E7N4F4</accession>
<protein>
    <recommendedName>
        <fullName evidence="1">Fe2OG dioxygenase domain-containing protein</fullName>
    </recommendedName>
</protein>
<proteinExistence type="predicted"/>